<sequence length="209" mass="22798">MATRASLACKRGNTPLFIFHGTKRLFTIPFPKEYDGGDPLKNLEVTVPVSDLMPTLAPIMVLDEHDHISSPFDLCEDTSTLTVRNLEFQPLDSMPMPPPGSKTTGAKLSRAKISVANSGYHYESFDDAYDEAYSVSEDAAFDGNDDAWTIPDDMWDESHDGEGYSVEDAYDEDAANTTTRNVQLGHRAGSCWASMASSAVSCGLLVSLM</sequence>
<gene>
    <name evidence="1" type="ORF">AMAG_02455</name>
</gene>
<accession>A0A0L0S2P2</accession>
<reference evidence="2" key="2">
    <citation type="submission" date="2009-11" db="EMBL/GenBank/DDBJ databases">
        <title>The Genome Sequence of Allomyces macrogynus strain ATCC 38327.</title>
        <authorList>
            <consortium name="The Broad Institute Genome Sequencing Platform"/>
            <person name="Russ C."/>
            <person name="Cuomo C."/>
            <person name="Shea T."/>
            <person name="Young S.K."/>
            <person name="Zeng Q."/>
            <person name="Koehrsen M."/>
            <person name="Haas B."/>
            <person name="Borodovsky M."/>
            <person name="Guigo R."/>
            <person name="Alvarado L."/>
            <person name="Berlin A."/>
            <person name="Borenstein D."/>
            <person name="Chen Z."/>
            <person name="Engels R."/>
            <person name="Freedman E."/>
            <person name="Gellesch M."/>
            <person name="Goldberg J."/>
            <person name="Griggs A."/>
            <person name="Gujja S."/>
            <person name="Heiman D."/>
            <person name="Hepburn T."/>
            <person name="Howarth C."/>
            <person name="Jen D."/>
            <person name="Larson L."/>
            <person name="Lewis B."/>
            <person name="Mehta T."/>
            <person name="Park D."/>
            <person name="Pearson M."/>
            <person name="Roberts A."/>
            <person name="Saif S."/>
            <person name="Shenoy N."/>
            <person name="Sisk P."/>
            <person name="Stolte C."/>
            <person name="Sykes S."/>
            <person name="Walk T."/>
            <person name="White J."/>
            <person name="Yandava C."/>
            <person name="Burger G."/>
            <person name="Gray M.W."/>
            <person name="Holland P.W.H."/>
            <person name="King N."/>
            <person name="Lang F.B.F."/>
            <person name="Roger A.J."/>
            <person name="Ruiz-Trillo I."/>
            <person name="Lander E."/>
            <person name="Nusbaum C."/>
        </authorList>
    </citation>
    <scope>NUCLEOTIDE SEQUENCE [LARGE SCALE GENOMIC DNA]</scope>
    <source>
        <strain evidence="2">ATCC 38327</strain>
    </source>
</reference>
<reference evidence="1 2" key="1">
    <citation type="submission" date="2009-11" db="EMBL/GenBank/DDBJ databases">
        <title>Annotation of Allomyces macrogynus ATCC 38327.</title>
        <authorList>
            <consortium name="The Broad Institute Genome Sequencing Platform"/>
            <person name="Russ C."/>
            <person name="Cuomo C."/>
            <person name="Burger G."/>
            <person name="Gray M.W."/>
            <person name="Holland P.W.H."/>
            <person name="King N."/>
            <person name="Lang F.B.F."/>
            <person name="Roger A.J."/>
            <person name="Ruiz-Trillo I."/>
            <person name="Young S.K."/>
            <person name="Zeng Q."/>
            <person name="Gargeya S."/>
            <person name="Fitzgerald M."/>
            <person name="Haas B."/>
            <person name="Abouelleil A."/>
            <person name="Alvarado L."/>
            <person name="Arachchi H.M."/>
            <person name="Berlin A."/>
            <person name="Chapman S.B."/>
            <person name="Gearin G."/>
            <person name="Goldberg J."/>
            <person name="Griggs A."/>
            <person name="Gujja S."/>
            <person name="Hansen M."/>
            <person name="Heiman D."/>
            <person name="Howarth C."/>
            <person name="Larimer J."/>
            <person name="Lui A."/>
            <person name="MacDonald P.J.P."/>
            <person name="McCowen C."/>
            <person name="Montmayeur A."/>
            <person name="Murphy C."/>
            <person name="Neiman D."/>
            <person name="Pearson M."/>
            <person name="Priest M."/>
            <person name="Roberts A."/>
            <person name="Saif S."/>
            <person name="Shea T."/>
            <person name="Sisk P."/>
            <person name="Stolte C."/>
            <person name="Sykes S."/>
            <person name="Wortman J."/>
            <person name="Nusbaum C."/>
            <person name="Birren B."/>
        </authorList>
    </citation>
    <scope>NUCLEOTIDE SEQUENCE [LARGE SCALE GENOMIC DNA]</scope>
    <source>
        <strain evidence="1 2">ATCC 38327</strain>
    </source>
</reference>
<keyword evidence="2" id="KW-1185">Reference proteome</keyword>
<name>A0A0L0S2P2_ALLM3</name>
<dbReference type="EMBL" id="GG745330">
    <property type="protein sequence ID" value="KNE56670.1"/>
    <property type="molecule type" value="Genomic_DNA"/>
</dbReference>
<dbReference type="Proteomes" id="UP000054350">
    <property type="component" value="Unassembled WGS sequence"/>
</dbReference>
<proteinExistence type="predicted"/>
<organism evidence="1 2">
    <name type="scientific">Allomyces macrogynus (strain ATCC 38327)</name>
    <name type="common">Allomyces javanicus var. macrogynus</name>
    <dbReference type="NCBI Taxonomy" id="578462"/>
    <lineage>
        <taxon>Eukaryota</taxon>
        <taxon>Fungi</taxon>
        <taxon>Fungi incertae sedis</taxon>
        <taxon>Blastocladiomycota</taxon>
        <taxon>Blastocladiomycetes</taxon>
        <taxon>Blastocladiales</taxon>
        <taxon>Blastocladiaceae</taxon>
        <taxon>Allomyces</taxon>
    </lineage>
</organism>
<evidence type="ECO:0000313" key="2">
    <source>
        <dbReference type="Proteomes" id="UP000054350"/>
    </source>
</evidence>
<evidence type="ECO:0000313" key="1">
    <source>
        <dbReference type="EMBL" id="KNE56670.1"/>
    </source>
</evidence>
<dbReference type="VEuPathDB" id="FungiDB:AMAG_02455"/>
<dbReference type="AlphaFoldDB" id="A0A0L0S2P2"/>
<dbReference type="OrthoDB" id="10541576at2759"/>
<protein>
    <submittedName>
        <fullName evidence="1">Uncharacterized protein</fullName>
    </submittedName>
</protein>